<dbReference type="Gene3D" id="3.30.1490.20">
    <property type="entry name" value="ATP-grasp fold, A domain"/>
    <property type="match status" value="1"/>
</dbReference>
<dbReference type="Proteomes" id="UP000236151">
    <property type="component" value="Unassembled WGS sequence"/>
</dbReference>
<dbReference type="PROSITE" id="PS50975">
    <property type="entry name" value="ATP_GRASP"/>
    <property type="match status" value="1"/>
</dbReference>
<evidence type="ECO:0000259" key="2">
    <source>
        <dbReference type="PROSITE" id="PS50975"/>
    </source>
</evidence>
<organism evidence="3 4">
    <name type="scientific">Clostridium thermosuccinogenes</name>
    <dbReference type="NCBI Taxonomy" id="84032"/>
    <lineage>
        <taxon>Bacteria</taxon>
        <taxon>Bacillati</taxon>
        <taxon>Bacillota</taxon>
        <taxon>Clostridia</taxon>
        <taxon>Eubacteriales</taxon>
        <taxon>Clostridiaceae</taxon>
        <taxon>Clostridium</taxon>
    </lineage>
</organism>
<dbReference type="Gene3D" id="3.30.470.20">
    <property type="entry name" value="ATP-grasp fold, B domain"/>
    <property type="match status" value="1"/>
</dbReference>
<name>A0A2K2FN69_9CLOT</name>
<feature type="domain" description="ATP-grasp" evidence="2">
    <location>
        <begin position="214"/>
        <end position="447"/>
    </location>
</feature>
<dbReference type="AlphaFoldDB" id="A0A2K2FN69"/>
<accession>A0A2K2FN69</accession>
<gene>
    <name evidence="3" type="ORF">CDQ84_00695</name>
</gene>
<dbReference type="EMBL" id="NIOJ01000001">
    <property type="protein sequence ID" value="PNU01559.1"/>
    <property type="molecule type" value="Genomic_DNA"/>
</dbReference>
<sequence length="454" mass="52384">MQRSGVMWAKIEVVPSDREIIYLPESLSTEADSSRSIEVKFGGKTATAKILYTDDLKLEKGSFENPGKIRLSNKLKDKLLIPESLVYRIVITDTRISIGPVIGLLLGVHTHRYNPRHMKKYSDRLGIYNKVGGLIYAFSPKSVNWNRNSAYGLYYNIATASWEYGCFPLPDVIYRRDFHSSPKHIDKLMDFTGGRLFNSYRFSKYQMYEAVKENNELSKYLPPTDLSLNFEQVKKFIDSHSKVILKPIDLSRGRGICIIEKIDDAYKVTDYRYKNPVVSVLHDNESLREFFANNPNLFNRYLIQKYLSLARIGNSLFDIRVVMQKRPDHTWGCTGIECRVSNSNSHLTNISRGGYALTLEEALYRAFAEDCEFLSQEINEFCQKFCSYMDKMGEHFAEFGMDIAVDTEKNIWLIEANVFPSFKGFKIMDRQTYLSIRYTPLLYALSLTEFGDGL</sequence>
<dbReference type="GO" id="GO:0046872">
    <property type="term" value="F:metal ion binding"/>
    <property type="evidence" value="ECO:0007669"/>
    <property type="project" value="InterPro"/>
</dbReference>
<dbReference type="SUPFAM" id="SSF56059">
    <property type="entry name" value="Glutathione synthetase ATP-binding domain-like"/>
    <property type="match status" value="1"/>
</dbReference>
<comment type="caution">
    <text evidence="3">The sequence shown here is derived from an EMBL/GenBank/DDBJ whole genome shotgun (WGS) entry which is preliminary data.</text>
</comment>
<keyword evidence="4" id="KW-1185">Reference proteome</keyword>
<evidence type="ECO:0000256" key="1">
    <source>
        <dbReference type="PROSITE-ProRule" id="PRU00409"/>
    </source>
</evidence>
<dbReference type="KEGG" id="cthd:CDO33_16685"/>
<dbReference type="GO" id="GO:0005524">
    <property type="term" value="F:ATP binding"/>
    <property type="evidence" value="ECO:0007669"/>
    <property type="project" value="UniProtKB-UniRule"/>
</dbReference>
<keyword evidence="1" id="KW-0067">ATP-binding</keyword>
<evidence type="ECO:0000313" key="3">
    <source>
        <dbReference type="EMBL" id="PNU01559.1"/>
    </source>
</evidence>
<dbReference type="InterPro" id="IPR011761">
    <property type="entry name" value="ATP-grasp"/>
</dbReference>
<proteinExistence type="predicted"/>
<evidence type="ECO:0000313" key="4">
    <source>
        <dbReference type="Proteomes" id="UP000236151"/>
    </source>
</evidence>
<dbReference type="InterPro" id="IPR026838">
    <property type="entry name" value="YheC/D"/>
</dbReference>
<reference evidence="3 4" key="1">
    <citation type="submission" date="2017-06" db="EMBL/GenBank/DDBJ databases">
        <title>Investigating the central metabolism of Clostridium thermosuccinogenes.</title>
        <authorList>
            <person name="Koendjbiharie J.G."/>
            <person name="van Kranenburg R."/>
        </authorList>
    </citation>
    <scope>NUCLEOTIDE SEQUENCE [LARGE SCALE GENOMIC DNA]</scope>
    <source>
        <strain evidence="3 4">DSM 5806</strain>
    </source>
</reference>
<dbReference type="InterPro" id="IPR013815">
    <property type="entry name" value="ATP_grasp_subdomain_1"/>
</dbReference>
<dbReference type="Pfam" id="PF14398">
    <property type="entry name" value="ATPgrasp_YheCD"/>
    <property type="match status" value="1"/>
</dbReference>
<protein>
    <recommendedName>
        <fullName evidence="2">ATP-grasp domain-containing protein</fullName>
    </recommendedName>
</protein>
<keyword evidence="1" id="KW-0547">Nucleotide-binding</keyword>